<dbReference type="Proteomes" id="UP000245380">
    <property type="component" value="Unassembled WGS sequence"/>
</dbReference>
<keyword evidence="2" id="KW-1185">Reference proteome</keyword>
<dbReference type="EMBL" id="MPDK01000003">
    <property type="protein sequence ID" value="PWI58483.1"/>
    <property type="molecule type" value="Genomic_DNA"/>
</dbReference>
<dbReference type="Gene3D" id="3.40.1260.10">
    <property type="entry name" value="DsrEFH-like"/>
    <property type="match status" value="1"/>
</dbReference>
<reference evidence="1 2" key="1">
    <citation type="submission" date="2016-11" db="EMBL/GenBank/DDBJ databases">
        <title>Comparative genomics of Acidibacillus ferroxidans species.</title>
        <authorList>
            <person name="Oliveira G."/>
            <person name="Nunes G."/>
            <person name="Oliveira R."/>
            <person name="Araujo F."/>
            <person name="Salim A."/>
            <person name="Scholte L."/>
            <person name="Morais D."/>
            <person name="Nancucheo I."/>
            <person name="Johnson D.B."/>
            <person name="Grail B."/>
            <person name="Bittencourt J."/>
            <person name="Valadares R."/>
        </authorList>
    </citation>
    <scope>NUCLEOTIDE SEQUENCE [LARGE SCALE GENOMIC DNA]</scope>
    <source>
        <strain evidence="1 2">Y002</strain>
    </source>
</reference>
<dbReference type="AlphaFoldDB" id="A0A2U3DB32"/>
<accession>A0A2U3DB32</accession>
<dbReference type="InterPro" id="IPR027396">
    <property type="entry name" value="DsrEFH-like"/>
</dbReference>
<gene>
    <name evidence="1" type="ORF">BM613_02875</name>
</gene>
<dbReference type="RefSeq" id="WP_181362852.1">
    <property type="nucleotide sequence ID" value="NZ_MPDK01000003.1"/>
</dbReference>
<proteinExistence type="predicted"/>
<dbReference type="SUPFAM" id="SSF75169">
    <property type="entry name" value="DsrEFH-like"/>
    <property type="match status" value="1"/>
</dbReference>
<dbReference type="InterPro" id="IPR003787">
    <property type="entry name" value="Sulphur_relay_DsrE/F-like"/>
</dbReference>
<evidence type="ECO:0000313" key="2">
    <source>
        <dbReference type="Proteomes" id="UP000245380"/>
    </source>
</evidence>
<sequence length="119" mass="12742">MNQKFIIIVHASDTEGAKAAHALMYGKELHDAGIQVQMIFDGAGVKSLAGFITNTDRPTHKLYQQLKEAGVITGVCEYCTTAMGVADPVLQSGITALHAINGHPSIAEYIKQGFTPIIM</sequence>
<protein>
    <submittedName>
        <fullName evidence="1">Uncharacterized protein</fullName>
    </submittedName>
</protein>
<organism evidence="1 2">
    <name type="scientific">Sulfoacidibacillus thermotolerans</name>
    <name type="common">Acidibacillus sulfuroxidans</name>
    <dbReference type="NCBI Taxonomy" id="1765684"/>
    <lineage>
        <taxon>Bacteria</taxon>
        <taxon>Bacillati</taxon>
        <taxon>Bacillota</taxon>
        <taxon>Bacilli</taxon>
        <taxon>Bacillales</taxon>
        <taxon>Alicyclobacillaceae</taxon>
        <taxon>Sulfoacidibacillus</taxon>
    </lineage>
</organism>
<comment type="caution">
    <text evidence="1">The sequence shown here is derived from an EMBL/GenBank/DDBJ whole genome shotgun (WGS) entry which is preliminary data.</text>
</comment>
<evidence type="ECO:0000313" key="1">
    <source>
        <dbReference type="EMBL" id="PWI58483.1"/>
    </source>
</evidence>
<dbReference type="Pfam" id="PF02635">
    <property type="entry name" value="DsrE"/>
    <property type="match status" value="1"/>
</dbReference>
<name>A0A2U3DB32_SULT2</name>